<evidence type="ECO:0000313" key="6">
    <source>
        <dbReference type="EMBL" id="KAF9468065.1"/>
    </source>
</evidence>
<evidence type="ECO:0000256" key="3">
    <source>
        <dbReference type="ARBA" id="ARBA00022490"/>
    </source>
</evidence>
<evidence type="ECO:0000259" key="4">
    <source>
        <dbReference type="Pfam" id="PF08622"/>
    </source>
</evidence>
<comment type="caution">
    <text evidence="6">The sequence shown here is derived from an EMBL/GenBank/DDBJ whole genome shotgun (WGS) entry which is preliminary data.</text>
</comment>
<feature type="domain" description="Svf1-like C-terminal" evidence="5">
    <location>
        <begin position="223"/>
        <end position="425"/>
    </location>
</feature>
<dbReference type="GO" id="GO:0005737">
    <property type="term" value="C:cytoplasm"/>
    <property type="evidence" value="ECO:0007669"/>
    <property type="project" value="UniProtKB-SubCell"/>
</dbReference>
<dbReference type="PANTHER" id="PTHR47107">
    <property type="entry name" value="SVF1-LIKE PROTEIN YDR222W-RELATED"/>
    <property type="match status" value="1"/>
</dbReference>
<dbReference type="InterPro" id="IPR033394">
    <property type="entry name" value="Svf1-like_C"/>
</dbReference>
<dbReference type="Proteomes" id="UP000807353">
    <property type="component" value="Unassembled WGS sequence"/>
</dbReference>
<dbReference type="EMBL" id="MU150234">
    <property type="protein sequence ID" value="KAF9468065.1"/>
    <property type="molecule type" value="Genomic_DNA"/>
</dbReference>
<comment type="similarity">
    <text evidence="2">Belongs to the SVF1 family.</text>
</comment>
<protein>
    <submittedName>
        <fullName evidence="6">Oxidative stress survival Svf1-like protein</fullName>
    </submittedName>
</protein>
<proteinExistence type="inferred from homology"/>
<gene>
    <name evidence="6" type="ORF">BDZ94DRAFT_1279967</name>
</gene>
<evidence type="ECO:0000256" key="1">
    <source>
        <dbReference type="ARBA" id="ARBA00004496"/>
    </source>
</evidence>
<dbReference type="InterPro" id="IPR051385">
    <property type="entry name" value="Ceramide-binding_SVF1"/>
</dbReference>
<dbReference type="Pfam" id="PF08622">
    <property type="entry name" value="Svf1"/>
    <property type="match status" value="1"/>
</dbReference>
<reference evidence="6" key="1">
    <citation type="submission" date="2020-11" db="EMBL/GenBank/DDBJ databases">
        <authorList>
            <consortium name="DOE Joint Genome Institute"/>
            <person name="Ahrendt S."/>
            <person name="Riley R."/>
            <person name="Andreopoulos W."/>
            <person name="Labutti K."/>
            <person name="Pangilinan J."/>
            <person name="Ruiz-Duenas F.J."/>
            <person name="Barrasa J.M."/>
            <person name="Sanchez-Garcia M."/>
            <person name="Camarero S."/>
            <person name="Miyauchi S."/>
            <person name="Serrano A."/>
            <person name="Linde D."/>
            <person name="Babiker R."/>
            <person name="Drula E."/>
            <person name="Ayuso-Fernandez I."/>
            <person name="Pacheco R."/>
            <person name="Padilla G."/>
            <person name="Ferreira P."/>
            <person name="Barriuso J."/>
            <person name="Kellner H."/>
            <person name="Castanera R."/>
            <person name="Alfaro M."/>
            <person name="Ramirez L."/>
            <person name="Pisabarro A.G."/>
            <person name="Kuo A."/>
            <person name="Tritt A."/>
            <person name="Lipzen A."/>
            <person name="He G."/>
            <person name="Yan M."/>
            <person name="Ng V."/>
            <person name="Cullen D."/>
            <person name="Martin F."/>
            <person name="Rosso M.-N."/>
            <person name="Henrissat B."/>
            <person name="Hibbett D."/>
            <person name="Martinez A.T."/>
            <person name="Grigoriev I.V."/>
        </authorList>
    </citation>
    <scope>NUCLEOTIDE SEQUENCE</scope>
    <source>
        <strain evidence="6">CBS 247.69</strain>
    </source>
</reference>
<sequence length="425" mass="45867">MFASLFSTSAPVDPTAPNIHPVSSKFKDDELFGELEPKDTEWLCAGGFATETQTFYITADDGTSIMCQVIHSAVGVWYPTIQFTFKIFDPKTGEKVWKSVNVSNFVTPPPGLDKRSSKADEFSITHKSAPGTEFPESYTIRANLAADLQLSFDLKRPASIPGCKVGKGPKGGYTYFGPDPENAEGYVIHRFWPRFIASGHVIKAGKAATYEGPGVFIHAIQGMRVNLVASAWNFANFHSNLHGGVSAIQMEFKTCDSHGRKGAGSGGVYVNIGMVVIGGKLVSLTAETKWPDEKQSENERVVSRATHLNTALDPETGYQVPSEILFEWQGPSVLPDTPGLIKAKSQFGVGTFGTPKGLIEKVDVLAEIPYVVKVAVNYVAGTKPFIYQWINPATLTIGGPDSLIPGLSGGIDVEGSMYNEATFIS</sequence>
<evidence type="ECO:0000313" key="7">
    <source>
        <dbReference type="Proteomes" id="UP000807353"/>
    </source>
</evidence>
<dbReference type="GO" id="GO:0006979">
    <property type="term" value="P:response to oxidative stress"/>
    <property type="evidence" value="ECO:0007669"/>
    <property type="project" value="InterPro"/>
</dbReference>
<feature type="domain" description="Svf1-like N-terminal" evidence="4">
    <location>
        <begin position="50"/>
        <end position="221"/>
    </location>
</feature>
<dbReference type="OrthoDB" id="2590239at2759"/>
<dbReference type="Pfam" id="PF17187">
    <property type="entry name" value="Svf1_C"/>
    <property type="match status" value="1"/>
</dbReference>
<dbReference type="InterPro" id="IPR013931">
    <property type="entry name" value="Svf1-like_N"/>
</dbReference>
<name>A0A9P5YI79_9AGAR</name>
<comment type="subcellular location">
    <subcellularLocation>
        <location evidence="1">Cytoplasm</location>
    </subcellularLocation>
</comment>
<accession>A0A9P5YI79</accession>
<evidence type="ECO:0000256" key="2">
    <source>
        <dbReference type="ARBA" id="ARBA00009069"/>
    </source>
</evidence>
<evidence type="ECO:0000259" key="5">
    <source>
        <dbReference type="Pfam" id="PF17187"/>
    </source>
</evidence>
<dbReference type="AlphaFoldDB" id="A0A9P5YI79"/>
<dbReference type="PANTHER" id="PTHR47107:SF1">
    <property type="entry name" value="CERAMIDE-BINDING PROTEIN SVF1-RELATED"/>
    <property type="match status" value="1"/>
</dbReference>
<keyword evidence="7" id="KW-1185">Reference proteome</keyword>
<keyword evidence="3" id="KW-0963">Cytoplasm</keyword>
<organism evidence="6 7">
    <name type="scientific">Collybia nuda</name>
    <dbReference type="NCBI Taxonomy" id="64659"/>
    <lineage>
        <taxon>Eukaryota</taxon>
        <taxon>Fungi</taxon>
        <taxon>Dikarya</taxon>
        <taxon>Basidiomycota</taxon>
        <taxon>Agaricomycotina</taxon>
        <taxon>Agaricomycetes</taxon>
        <taxon>Agaricomycetidae</taxon>
        <taxon>Agaricales</taxon>
        <taxon>Tricholomatineae</taxon>
        <taxon>Clitocybaceae</taxon>
        <taxon>Collybia</taxon>
    </lineage>
</organism>